<organism evidence="1 2">
    <name type="scientific">Pristionchus fissidentatus</name>
    <dbReference type="NCBI Taxonomy" id="1538716"/>
    <lineage>
        <taxon>Eukaryota</taxon>
        <taxon>Metazoa</taxon>
        <taxon>Ecdysozoa</taxon>
        <taxon>Nematoda</taxon>
        <taxon>Chromadorea</taxon>
        <taxon>Rhabditida</taxon>
        <taxon>Rhabditina</taxon>
        <taxon>Diplogasteromorpha</taxon>
        <taxon>Diplogasteroidea</taxon>
        <taxon>Neodiplogasteridae</taxon>
        <taxon>Pristionchus</taxon>
    </lineage>
</organism>
<accession>A0AAV5V6G2</accession>
<dbReference type="Proteomes" id="UP001432322">
    <property type="component" value="Unassembled WGS sequence"/>
</dbReference>
<evidence type="ECO:0000313" key="1">
    <source>
        <dbReference type="EMBL" id="GMT13858.1"/>
    </source>
</evidence>
<reference evidence="1" key="1">
    <citation type="submission" date="2023-10" db="EMBL/GenBank/DDBJ databases">
        <title>Genome assembly of Pristionchus species.</title>
        <authorList>
            <person name="Yoshida K."/>
            <person name="Sommer R.J."/>
        </authorList>
    </citation>
    <scope>NUCLEOTIDE SEQUENCE</scope>
    <source>
        <strain evidence="1">RS5133</strain>
    </source>
</reference>
<dbReference type="AlphaFoldDB" id="A0AAV5V6G2"/>
<dbReference type="Gene3D" id="6.10.250.940">
    <property type="match status" value="1"/>
</dbReference>
<keyword evidence="2" id="KW-1185">Reference proteome</keyword>
<feature type="non-terminal residue" evidence="1">
    <location>
        <position position="1"/>
    </location>
</feature>
<evidence type="ECO:0000313" key="2">
    <source>
        <dbReference type="Proteomes" id="UP001432322"/>
    </source>
</evidence>
<name>A0AAV5V6G2_9BILA</name>
<sequence>PGSAIHYNFAEHCLSEDVNDEAFHGLKEVKNSISCYGKRVLPSYMQRMDVQTALHISNLTTSTRPWS</sequence>
<dbReference type="EMBL" id="BTSY01000002">
    <property type="protein sequence ID" value="GMT13858.1"/>
    <property type="molecule type" value="Genomic_DNA"/>
</dbReference>
<proteinExistence type="predicted"/>
<protein>
    <submittedName>
        <fullName evidence="1">Uncharacterized protein</fullName>
    </submittedName>
</protein>
<gene>
    <name evidence="1" type="ORF">PFISCL1PPCAC_5155</name>
</gene>
<feature type="non-terminal residue" evidence="1">
    <location>
        <position position="67"/>
    </location>
</feature>
<comment type="caution">
    <text evidence="1">The sequence shown here is derived from an EMBL/GenBank/DDBJ whole genome shotgun (WGS) entry which is preliminary data.</text>
</comment>